<evidence type="ECO:0000313" key="5">
    <source>
        <dbReference type="Proteomes" id="UP000294854"/>
    </source>
</evidence>
<dbReference type="InterPro" id="IPR014729">
    <property type="entry name" value="Rossmann-like_a/b/a_fold"/>
</dbReference>
<comment type="subcellular location">
    <subcellularLocation>
        <location evidence="2">Cytoplasm</location>
    </subcellularLocation>
</comment>
<sequence>MLQHYEHLLVPVDGSNQAEHALLKAMAIAKRNNASIELLSVIDVNQYGSFGNVTEGSLLEKLVNDNKGYLQTLADQLKDKYDFTDTNIHVRFGNPKSVISFDFEKDHPVDLIVMGATGMNAVNRIVVGSVTSFVNRNAKMDVLIVRTDSNNKLLKSTKN</sequence>
<dbReference type="PANTHER" id="PTHR46268">
    <property type="entry name" value="STRESS RESPONSE PROTEIN NHAX"/>
    <property type="match status" value="1"/>
</dbReference>
<dbReference type="InterPro" id="IPR006015">
    <property type="entry name" value="Universal_stress_UspA"/>
</dbReference>
<dbReference type="AlphaFoldDB" id="A0A4R5NT61"/>
<proteinExistence type="inferred from homology"/>
<gene>
    <name evidence="4" type="ORF">C5L31_002186</name>
</gene>
<protein>
    <recommendedName>
        <fullName evidence="2">Universal stress protein</fullName>
    </recommendedName>
</protein>
<reference evidence="4 5" key="1">
    <citation type="journal article" date="2019" name="Appl. Microbiol. Biotechnol.">
        <title>Uncovering carbohydrate metabolism through a genotype-phenotype association study of 56 lactic acid bacteria genomes.</title>
        <authorList>
            <person name="Buron-Moles G."/>
            <person name="Chailyan A."/>
            <person name="Dolejs I."/>
            <person name="Forster J."/>
            <person name="Miks M.H."/>
        </authorList>
    </citation>
    <scope>NUCLEOTIDE SEQUENCE [LARGE SCALE GENOMIC DNA]</scope>
    <source>
        <strain evidence="4 5">ATCC 49373</strain>
    </source>
</reference>
<dbReference type="PRINTS" id="PR01438">
    <property type="entry name" value="UNVRSLSTRESS"/>
</dbReference>
<dbReference type="OrthoDB" id="9789668at2"/>
<dbReference type="SUPFAM" id="SSF52402">
    <property type="entry name" value="Adenine nucleotide alpha hydrolases-like"/>
    <property type="match status" value="1"/>
</dbReference>
<dbReference type="Gene3D" id="3.40.50.620">
    <property type="entry name" value="HUPs"/>
    <property type="match status" value="1"/>
</dbReference>
<keyword evidence="2" id="KW-0963">Cytoplasm</keyword>
<dbReference type="Pfam" id="PF00582">
    <property type="entry name" value="Usp"/>
    <property type="match status" value="1"/>
</dbReference>
<keyword evidence="5" id="KW-1185">Reference proteome</keyword>
<dbReference type="EMBL" id="PUFO01000016">
    <property type="protein sequence ID" value="TDG79967.1"/>
    <property type="molecule type" value="Genomic_DNA"/>
</dbReference>
<dbReference type="InterPro" id="IPR006016">
    <property type="entry name" value="UspA"/>
</dbReference>
<dbReference type="STRING" id="1122149.FD44_GL001782"/>
<evidence type="ECO:0000256" key="1">
    <source>
        <dbReference type="ARBA" id="ARBA00008791"/>
    </source>
</evidence>
<accession>A0A4R5NT61</accession>
<feature type="domain" description="UspA" evidence="3">
    <location>
        <begin position="5"/>
        <end position="146"/>
    </location>
</feature>
<evidence type="ECO:0000259" key="3">
    <source>
        <dbReference type="Pfam" id="PF00582"/>
    </source>
</evidence>
<comment type="caution">
    <text evidence="4">The sequence shown here is derived from an EMBL/GenBank/DDBJ whole genome shotgun (WGS) entry which is preliminary data.</text>
</comment>
<dbReference type="PANTHER" id="PTHR46268:SF6">
    <property type="entry name" value="UNIVERSAL STRESS PROTEIN UP12"/>
    <property type="match status" value="1"/>
</dbReference>
<name>A0A4R5NT61_9LACO</name>
<comment type="similarity">
    <text evidence="1 2">Belongs to the universal stress protein A family.</text>
</comment>
<evidence type="ECO:0000313" key="4">
    <source>
        <dbReference type="EMBL" id="TDG79967.1"/>
    </source>
</evidence>
<dbReference type="PIRSF" id="PIRSF006276">
    <property type="entry name" value="UspA"/>
    <property type="match status" value="1"/>
</dbReference>
<dbReference type="RefSeq" id="WP_010620361.1">
    <property type="nucleotide sequence ID" value="NZ_CP042371.1"/>
</dbReference>
<dbReference type="Proteomes" id="UP000294854">
    <property type="component" value="Unassembled WGS sequence"/>
</dbReference>
<dbReference type="GO" id="GO:0005737">
    <property type="term" value="C:cytoplasm"/>
    <property type="evidence" value="ECO:0007669"/>
    <property type="project" value="UniProtKB-SubCell"/>
</dbReference>
<dbReference type="CDD" id="cd00293">
    <property type="entry name" value="USP-like"/>
    <property type="match status" value="1"/>
</dbReference>
<organism evidence="4 5">
    <name type="scientific">Secundilactobacillus malefermentans</name>
    <dbReference type="NCBI Taxonomy" id="176292"/>
    <lineage>
        <taxon>Bacteria</taxon>
        <taxon>Bacillati</taxon>
        <taxon>Bacillota</taxon>
        <taxon>Bacilli</taxon>
        <taxon>Lactobacillales</taxon>
        <taxon>Lactobacillaceae</taxon>
        <taxon>Secundilactobacillus</taxon>
    </lineage>
</organism>
<evidence type="ECO:0000256" key="2">
    <source>
        <dbReference type="PIRNR" id="PIRNR006276"/>
    </source>
</evidence>